<dbReference type="Pfam" id="PF01370">
    <property type="entry name" value="Epimerase"/>
    <property type="match status" value="1"/>
</dbReference>
<dbReference type="STRING" id="224013.ACX27_16050"/>
<dbReference type="PANTHER" id="PTHR43000">
    <property type="entry name" value="DTDP-D-GLUCOSE 4,6-DEHYDRATASE-RELATED"/>
    <property type="match status" value="1"/>
</dbReference>
<gene>
    <name evidence="3" type="ORF">ACX27_16050</name>
</gene>
<name>A0A0M4SLY1_9NOSO</name>
<reference evidence="4" key="1">
    <citation type="submission" date="2015-07" db="EMBL/GenBank/DDBJ databases">
        <title>Genome Of Nitrogen-Fixing Cyanobacterium Nostoc piscinale CENA21 From Solimoes/Amazon River Floodplain Sediments And Comparative Genomics To Uncover Biosynthetic Natural Products Potential.</title>
        <authorList>
            <person name="Leao T.F."/>
            <person name="Leao P.N."/>
            <person name="Guimaraes P.I."/>
            <person name="de Melo A.G.C."/>
            <person name="Ramos R.T.J."/>
            <person name="Silva A."/>
            <person name="Fiore M.F."/>
            <person name="Schneider M.P.C."/>
        </authorList>
    </citation>
    <scope>NUCLEOTIDE SEQUENCE [LARGE SCALE GENOMIC DNA]</scope>
    <source>
        <strain evidence="4">CENA21</strain>
    </source>
</reference>
<evidence type="ECO:0000256" key="1">
    <source>
        <dbReference type="ARBA" id="ARBA00007637"/>
    </source>
</evidence>
<dbReference type="RefSeq" id="WP_062294327.1">
    <property type="nucleotide sequence ID" value="NZ_CP012036.1"/>
</dbReference>
<dbReference type="CDD" id="cd05255">
    <property type="entry name" value="SQD1_like_SDR_e"/>
    <property type="match status" value="1"/>
</dbReference>
<dbReference type="Gene3D" id="3.40.50.720">
    <property type="entry name" value="NAD(P)-binding Rossmann-like Domain"/>
    <property type="match status" value="1"/>
</dbReference>
<dbReference type="SUPFAM" id="SSF51735">
    <property type="entry name" value="NAD(P)-binding Rossmann-fold domains"/>
    <property type="match status" value="1"/>
</dbReference>
<dbReference type="EMBL" id="CP012036">
    <property type="protein sequence ID" value="ALF54010.1"/>
    <property type="molecule type" value="Genomic_DNA"/>
</dbReference>
<evidence type="ECO:0000259" key="2">
    <source>
        <dbReference type="Pfam" id="PF01370"/>
    </source>
</evidence>
<dbReference type="AlphaFoldDB" id="A0A0M4SLY1"/>
<accession>A0A0M4SLY1</accession>
<dbReference type="Proteomes" id="UP000062645">
    <property type="component" value="Chromosome"/>
</dbReference>
<organism evidence="3 4">
    <name type="scientific">Nostoc piscinale CENA21</name>
    <dbReference type="NCBI Taxonomy" id="224013"/>
    <lineage>
        <taxon>Bacteria</taxon>
        <taxon>Bacillati</taxon>
        <taxon>Cyanobacteriota</taxon>
        <taxon>Cyanophyceae</taxon>
        <taxon>Nostocales</taxon>
        <taxon>Nostocaceae</taxon>
        <taxon>Nostoc</taxon>
    </lineage>
</organism>
<evidence type="ECO:0000313" key="4">
    <source>
        <dbReference type="Proteomes" id="UP000062645"/>
    </source>
</evidence>
<evidence type="ECO:0000313" key="3">
    <source>
        <dbReference type="EMBL" id="ALF54010.1"/>
    </source>
</evidence>
<dbReference type="PATRIC" id="fig|224013.5.peg.3837"/>
<dbReference type="OrthoDB" id="9771073at2"/>
<sequence length="384" mass="43404">MKVLVIGGDGYCGWATALYLSNRGYEVGILDSLVRRHWDNELGIATLTPIAPIQQRIQRWQDLTGKSIDLFVGDITNYEFLQKTLHQFEPNAIVHFGEQRSAPFSMIDREHAVLTQVNNVVGTLNLLYAMREDFPDCHLVKLGTMGEYGTPNIDIEEGYITIEHNGRKDTLPYPKQPGSMYHLSKVHDSHNIHFACRIWGLRATDLNQGVVYGVLTEETGMDELLINRLDYDGVFGTALNRFCIQAAIGHPLTVYGKGGQTRGFLDIRDTVRCMELAIANPAEPGEFRVFNQFTELFSVGDLALMVKKAGNALGLNVDINNIDNPRVEKEEHYFNAKNTKLLDLGLQPHYLSDSLLDSLLNFAVKYQQRVDKKQILPKVSWHRN</sequence>
<dbReference type="KEGG" id="npz:ACX27_16050"/>
<dbReference type="Gene3D" id="3.90.25.10">
    <property type="entry name" value="UDP-galactose 4-epimerase, domain 1"/>
    <property type="match status" value="1"/>
</dbReference>
<proteinExistence type="inferred from homology"/>
<reference evidence="3 4" key="2">
    <citation type="journal article" date="2016" name="Genome Announc.">
        <title>Draft Genome Sequence of the N2-Fixing Cyanobacterium Nostoc piscinale CENA21, Isolated from the Brazilian Amazon Floodplain.</title>
        <authorList>
            <person name="Leao T."/>
            <person name="Guimaraes P.I."/>
            <person name="de Melo A.G."/>
            <person name="Ramos R.T."/>
            <person name="Leao P.N."/>
            <person name="Silva A."/>
            <person name="Fiore M.F."/>
            <person name="Schneider M.P."/>
        </authorList>
    </citation>
    <scope>NUCLEOTIDE SEQUENCE [LARGE SCALE GENOMIC DNA]</scope>
    <source>
        <strain evidence="3 4">CENA21</strain>
    </source>
</reference>
<feature type="domain" description="NAD-dependent epimerase/dehydratase" evidence="2">
    <location>
        <begin position="3"/>
        <end position="291"/>
    </location>
</feature>
<keyword evidence="4" id="KW-1185">Reference proteome</keyword>
<dbReference type="InterPro" id="IPR036291">
    <property type="entry name" value="NAD(P)-bd_dom_sf"/>
</dbReference>
<protein>
    <submittedName>
        <fullName evidence="3">NAD-dependent dehydratase</fullName>
    </submittedName>
</protein>
<comment type="similarity">
    <text evidence="1">Belongs to the NAD(P)-dependent epimerase/dehydratase family.</text>
</comment>
<dbReference type="InterPro" id="IPR001509">
    <property type="entry name" value="Epimerase_deHydtase"/>
</dbReference>